<dbReference type="AlphaFoldDB" id="A0A1S1P2N9"/>
<evidence type="ECO:0000313" key="1">
    <source>
        <dbReference type="EMBL" id="OHV17213.1"/>
    </source>
</evidence>
<dbReference type="EMBL" id="MNAO01000053">
    <property type="protein sequence ID" value="OHV17213.1"/>
    <property type="molecule type" value="Genomic_DNA"/>
</dbReference>
<proteinExistence type="predicted"/>
<dbReference type="Proteomes" id="UP000180215">
    <property type="component" value="Unassembled WGS sequence"/>
</dbReference>
<organism evidence="1 2">
    <name type="scientific">Methylorubrum extorquens</name>
    <name type="common">Methylobacterium dichloromethanicum</name>
    <name type="synonym">Methylobacterium extorquens</name>
    <dbReference type="NCBI Taxonomy" id="408"/>
    <lineage>
        <taxon>Bacteria</taxon>
        <taxon>Pseudomonadati</taxon>
        <taxon>Pseudomonadota</taxon>
        <taxon>Alphaproteobacteria</taxon>
        <taxon>Hyphomicrobiales</taxon>
        <taxon>Methylobacteriaceae</taxon>
        <taxon>Methylorubrum</taxon>
    </lineage>
</organism>
<comment type="caution">
    <text evidence="1">The sequence shown here is derived from an EMBL/GenBank/DDBJ whole genome shotgun (WGS) entry which is preliminary data.</text>
</comment>
<name>A0A1S1P2N9_METEX</name>
<reference evidence="1 2" key="1">
    <citation type="submission" date="2016-10" db="EMBL/GenBank/DDBJ databases">
        <title>Draft genome sequence of Methylobacterium extorquens CP3, a seed endophyte of Crotalaria pumila with plant growth-promoting and metal tolerance properties.</title>
        <authorList>
            <person name="Sanchez-Lopez A.S."/>
            <person name="Van Hamme J.D."/>
            <person name="Thijs S."/>
            <person name="Mcammond B.M."/>
            <person name="Stevens V."/>
            <person name="Gonzalez-Chavez M.D.C."/>
            <person name="Vangronsveld J."/>
        </authorList>
    </citation>
    <scope>NUCLEOTIDE SEQUENCE [LARGE SCALE GENOMIC DNA]</scope>
    <source>
        <strain evidence="1 2">CP3</strain>
    </source>
</reference>
<accession>A0A1S1P2N9</accession>
<protein>
    <submittedName>
        <fullName evidence="1">Uncharacterized protein</fullName>
    </submittedName>
</protein>
<gene>
    <name evidence="1" type="ORF">BK022_06940</name>
</gene>
<evidence type="ECO:0000313" key="2">
    <source>
        <dbReference type="Proteomes" id="UP000180215"/>
    </source>
</evidence>
<sequence length="105" mass="11107">MTGVVAVMVRSEGTPVLRVSYANLPTGTTVRVVDWRNEPLHPAGVQGPGGTGPVIVQSQEQSETRFQTRGPGIYRVETTFQLDVSVGGNVGNRKAATGDVKVSVE</sequence>